<name>A0ABN7RWD5_OIKDI</name>
<dbReference type="InterPro" id="IPR035979">
    <property type="entry name" value="RBD_domain_sf"/>
</dbReference>
<feature type="domain" description="RRM" evidence="4">
    <location>
        <begin position="18"/>
        <end position="97"/>
    </location>
</feature>
<proteinExistence type="predicted"/>
<dbReference type="InterPro" id="IPR000504">
    <property type="entry name" value="RRM_dom"/>
</dbReference>
<sequence>MRSNGGGSGDATNMLCRQLFVGQIPGDWTQDTLCKHFCEYLHIPLEEAEDEIHFDREIPEEDYGTKKKIAFIRFAKPMIHKKALDKTTFKGSPVLLNIKPSHWELEEESNQEDKKRKLFIGRLSDHVTEDDVEKLISKICPDAAKLIENEFPQVPDKNDGKPKIAFIQFENHNAAYSCKDALKRVFENPQPEVISLLEHMCCRNAKLKDLIDSVDYHKRGRNEIFSLSSSNSVRSLNSYNGGNMEFWYRENEAGATIHYRKDHGIRSVFIPSDHLKKKPHPRIPARGTMVEYREVVPGFSDMSLHSSLSQCAALPAPRPSRSFSRLSHHTTTSMYSSLGGHESPTGPRLRSSLSAQHQSMLSMNQQNPYSAFHNPHSPLNWNGSRLTGTVSESFINRQHNQQNQM</sequence>
<evidence type="ECO:0000313" key="5">
    <source>
        <dbReference type="EMBL" id="CAG5085561.1"/>
    </source>
</evidence>
<protein>
    <submittedName>
        <fullName evidence="5">Oidioi.mRNA.OKI2018_I69.PAR.g10926.t1.cds</fullName>
    </submittedName>
</protein>
<dbReference type="CDD" id="cd00590">
    <property type="entry name" value="RRM_SF"/>
    <property type="match status" value="2"/>
</dbReference>
<organism evidence="5 6">
    <name type="scientific">Oikopleura dioica</name>
    <name type="common">Tunicate</name>
    <dbReference type="NCBI Taxonomy" id="34765"/>
    <lineage>
        <taxon>Eukaryota</taxon>
        <taxon>Metazoa</taxon>
        <taxon>Chordata</taxon>
        <taxon>Tunicata</taxon>
        <taxon>Appendicularia</taxon>
        <taxon>Copelata</taxon>
        <taxon>Oikopleuridae</taxon>
        <taxon>Oikopleura</taxon>
    </lineage>
</organism>
<keyword evidence="6" id="KW-1185">Reference proteome</keyword>
<accession>A0ABN7RWD5</accession>
<evidence type="ECO:0000313" key="6">
    <source>
        <dbReference type="Proteomes" id="UP001158576"/>
    </source>
</evidence>
<evidence type="ECO:0000256" key="1">
    <source>
        <dbReference type="ARBA" id="ARBA00022737"/>
    </source>
</evidence>
<evidence type="ECO:0000256" key="3">
    <source>
        <dbReference type="SAM" id="MobiDB-lite"/>
    </source>
</evidence>
<dbReference type="PANTHER" id="PTHR24012">
    <property type="entry name" value="RNA BINDING PROTEIN"/>
    <property type="match status" value="1"/>
</dbReference>
<reference evidence="5 6" key="1">
    <citation type="submission" date="2021-04" db="EMBL/GenBank/DDBJ databases">
        <authorList>
            <person name="Bliznina A."/>
        </authorList>
    </citation>
    <scope>NUCLEOTIDE SEQUENCE [LARGE SCALE GENOMIC DNA]</scope>
</reference>
<evidence type="ECO:0000256" key="2">
    <source>
        <dbReference type="ARBA" id="ARBA00022884"/>
    </source>
</evidence>
<feature type="compositionally biased region" description="Polar residues" evidence="3">
    <location>
        <begin position="351"/>
        <end position="360"/>
    </location>
</feature>
<keyword evidence="2" id="KW-0694">RNA-binding</keyword>
<dbReference type="InterPro" id="IPR012677">
    <property type="entry name" value="Nucleotide-bd_a/b_plait_sf"/>
</dbReference>
<dbReference type="Gene3D" id="3.30.70.330">
    <property type="match status" value="2"/>
</dbReference>
<gene>
    <name evidence="5" type="ORF">OKIOD_LOCUS2484</name>
</gene>
<feature type="region of interest" description="Disordered" evidence="3">
    <location>
        <begin position="366"/>
        <end position="385"/>
    </location>
</feature>
<feature type="domain" description="RRM" evidence="4">
    <location>
        <begin position="117"/>
        <end position="194"/>
    </location>
</feature>
<dbReference type="SMART" id="SM00360">
    <property type="entry name" value="RRM"/>
    <property type="match status" value="2"/>
</dbReference>
<dbReference type="EMBL" id="OU015568">
    <property type="protein sequence ID" value="CAG5085561.1"/>
    <property type="molecule type" value="Genomic_DNA"/>
</dbReference>
<dbReference type="Proteomes" id="UP001158576">
    <property type="component" value="Chromosome PAR"/>
</dbReference>
<evidence type="ECO:0000259" key="4">
    <source>
        <dbReference type="SMART" id="SM00360"/>
    </source>
</evidence>
<keyword evidence="1" id="KW-0677">Repeat</keyword>
<dbReference type="SUPFAM" id="SSF54928">
    <property type="entry name" value="RNA-binding domain, RBD"/>
    <property type="match status" value="1"/>
</dbReference>
<feature type="region of interest" description="Disordered" evidence="3">
    <location>
        <begin position="332"/>
        <end position="360"/>
    </location>
</feature>